<accession>A0A6M4M888</accession>
<dbReference type="EMBL" id="CP052766">
    <property type="protein sequence ID" value="QJR79441.1"/>
    <property type="molecule type" value="Genomic_DNA"/>
</dbReference>
<dbReference type="Proteomes" id="UP000219285">
    <property type="component" value="Chromosome"/>
</dbReference>
<evidence type="ECO:0000313" key="8">
    <source>
        <dbReference type="Proteomes" id="UP000219285"/>
    </source>
</evidence>
<dbReference type="PANTHER" id="PTHR30096">
    <property type="entry name" value="4,5-DOPA DIOXYGENASE EXTRADIOL-LIKE PROTEIN"/>
    <property type="match status" value="1"/>
</dbReference>
<dbReference type="GO" id="GO:0008198">
    <property type="term" value="F:ferrous iron binding"/>
    <property type="evidence" value="ECO:0007669"/>
    <property type="project" value="InterPro"/>
</dbReference>
<dbReference type="PANTHER" id="PTHR30096:SF0">
    <property type="entry name" value="4,5-DOPA DIOXYGENASE EXTRADIOL-LIKE PROTEIN"/>
    <property type="match status" value="1"/>
</dbReference>
<evidence type="ECO:0000256" key="5">
    <source>
        <dbReference type="ARBA" id="ARBA00023002"/>
    </source>
</evidence>
<reference evidence="7 8" key="2">
    <citation type="submission" date="2020-04" db="EMBL/GenBank/DDBJ databases">
        <title>Complete genome sequence of Alteromonas pelagimontana 5.12T.</title>
        <authorList>
            <person name="Sinha R.K."/>
            <person name="Krishnan K.P."/>
            <person name="Kurian J.P."/>
        </authorList>
    </citation>
    <scope>NUCLEOTIDE SEQUENCE [LARGE SCALE GENOMIC DNA]</scope>
    <source>
        <strain evidence="7 8">5.12</strain>
    </source>
</reference>
<evidence type="ECO:0000313" key="7">
    <source>
        <dbReference type="EMBL" id="QJR79441.1"/>
    </source>
</evidence>
<protein>
    <submittedName>
        <fullName evidence="7">Dioxygenase</fullName>
    </submittedName>
</protein>
<dbReference type="SUPFAM" id="SSF53213">
    <property type="entry name" value="LigB-like"/>
    <property type="match status" value="1"/>
</dbReference>
<dbReference type="Pfam" id="PF02900">
    <property type="entry name" value="LigB"/>
    <property type="match status" value="1"/>
</dbReference>
<gene>
    <name evidence="7" type="ORF">CA267_000820</name>
</gene>
<reference evidence="8" key="1">
    <citation type="submission" date="2014-12" db="EMBL/GenBank/DDBJ databases">
        <title>Complete genome sequence of a multi-drug resistant Klebsiella pneumoniae.</title>
        <authorList>
            <person name="Hua X."/>
            <person name="Chen Q."/>
            <person name="Li X."/>
            <person name="Feng Y."/>
            <person name="Ruan Z."/>
            <person name="Yu Y."/>
        </authorList>
    </citation>
    <scope>NUCLEOTIDE SEQUENCE [LARGE SCALE GENOMIC DNA]</scope>
    <source>
        <strain evidence="8">5.12</strain>
    </source>
</reference>
<proteinExistence type="inferred from homology"/>
<keyword evidence="8" id="KW-1185">Reference proteome</keyword>
<evidence type="ECO:0000256" key="1">
    <source>
        <dbReference type="ARBA" id="ARBA00001947"/>
    </source>
</evidence>
<evidence type="ECO:0000259" key="6">
    <source>
        <dbReference type="Pfam" id="PF02900"/>
    </source>
</evidence>
<keyword evidence="3" id="KW-0479">Metal-binding</keyword>
<dbReference type="RefSeq" id="WP_075609230.1">
    <property type="nucleotide sequence ID" value="NZ_CP052766.1"/>
</dbReference>
<organism evidence="7 8">
    <name type="scientific">Alteromonas pelagimontana</name>
    <dbReference type="NCBI Taxonomy" id="1858656"/>
    <lineage>
        <taxon>Bacteria</taxon>
        <taxon>Pseudomonadati</taxon>
        <taxon>Pseudomonadota</taxon>
        <taxon>Gammaproteobacteria</taxon>
        <taxon>Alteromonadales</taxon>
        <taxon>Alteromonadaceae</taxon>
        <taxon>Alteromonas/Salinimonas group</taxon>
        <taxon>Alteromonas</taxon>
    </lineage>
</organism>
<sequence>MAKASTVLYLSHGGGPLPLLEEPGDQQVVSSLKSLRASLNTPSAIILVSAHWEAPVFTITGSSNPALIYDYVGFPERAYQLEYPAAGAPDIAESIAASLASAGIKASIDQRRGYDHGMFVPLSILFPDANIPCVQISLMQSLDPLTHIQMGEALNTLEIENLLFVGSGFSFHNMTAFFDKGNVANNGKNLLFQQWLEETIMSDIIREAERKQRLLDWTNAPYARFCHPREEHLLPLHVCYGITGRPAERAIKMEILEKTSCTFLWQ</sequence>
<evidence type="ECO:0000256" key="2">
    <source>
        <dbReference type="ARBA" id="ARBA00007581"/>
    </source>
</evidence>
<dbReference type="CDD" id="cd07363">
    <property type="entry name" value="45_DOPA_Dioxygenase"/>
    <property type="match status" value="1"/>
</dbReference>
<dbReference type="PIRSF" id="PIRSF006157">
    <property type="entry name" value="Doxgns_DODA"/>
    <property type="match status" value="1"/>
</dbReference>
<dbReference type="AlphaFoldDB" id="A0A6M4M888"/>
<comment type="cofactor">
    <cofactor evidence="1">
        <name>Zn(2+)</name>
        <dbReference type="ChEBI" id="CHEBI:29105"/>
    </cofactor>
</comment>
<evidence type="ECO:0000256" key="3">
    <source>
        <dbReference type="ARBA" id="ARBA00022723"/>
    </source>
</evidence>
<dbReference type="Gene3D" id="3.40.830.10">
    <property type="entry name" value="LigB-like"/>
    <property type="match status" value="1"/>
</dbReference>
<evidence type="ECO:0000256" key="4">
    <source>
        <dbReference type="ARBA" id="ARBA00022833"/>
    </source>
</evidence>
<keyword evidence="4" id="KW-0862">Zinc</keyword>
<dbReference type="GO" id="GO:0016702">
    <property type="term" value="F:oxidoreductase activity, acting on single donors with incorporation of molecular oxygen, incorporation of two atoms of oxygen"/>
    <property type="evidence" value="ECO:0007669"/>
    <property type="project" value="UniProtKB-ARBA"/>
</dbReference>
<keyword evidence="7" id="KW-0223">Dioxygenase</keyword>
<dbReference type="KEGG" id="apel:CA267_000820"/>
<dbReference type="GO" id="GO:0008270">
    <property type="term" value="F:zinc ion binding"/>
    <property type="evidence" value="ECO:0007669"/>
    <property type="project" value="InterPro"/>
</dbReference>
<name>A0A6M4M888_9ALTE</name>
<feature type="domain" description="Extradiol ring-cleavage dioxygenase class III enzyme subunit B" evidence="6">
    <location>
        <begin position="25"/>
        <end position="245"/>
    </location>
</feature>
<keyword evidence="5" id="KW-0560">Oxidoreductase</keyword>
<dbReference type="InterPro" id="IPR014436">
    <property type="entry name" value="Extradiol_dOase_DODA"/>
</dbReference>
<dbReference type="InterPro" id="IPR004183">
    <property type="entry name" value="Xdiol_dOase_suB"/>
</dbReference>
<comment type="similarity">
    <text evidence="2">Belongs to the DODA-type extradiol aromatic ring-opening dioxygenase family.</text>
</comment>
<dbReference type="OrthoDB" id="9790889at2"/>